<dbReference type="RefSeq" id="WP_089843204.1">
    <property type="nucleotide sequence ID" value="NZ_FOZL01000002.1"/>
</dbReference>
<dbReference type="GO" id="GO:0004540">
    <property type="term" value="F:RNA nuclease activity"/>
    <property type="evidence" value="ECO:0007669"/>
    <property type="project" value="InterPro"/>
</dbReference>
<organism evidence="2 3">
    <name type="scientific">Granulicella pectinivorans</name>
    <dbReference type="NCBI Taxonomy" id="474950"/>
    <lineage>
        <taxon>Bacteria</taxon>
        <taxon>Pseudomonadati</taxon>
        <taxon>Acidobacteriota</taxon>
        <taxon>Terriglobia</taxon>
        <taxon>Terriglobales</taxon>
        <taxon>Acidobacteriaceae</taxon>
        <taxon>Granulicella</taxon>
    </lineage>
</organism>
<dbReference type="Proteomes" id="UP000199024">
    <property type="component" value="Unassembled WGS sequence"/>
</dbReference>
<keyword evidence="3" id="KW-1185">Reference proteome</keyword>
<dbReference type="AlphaFoldDB" id="A0A1I6N007"/>
<sequence length="489" mass="52919">MSDSHSPSPFSLQNAANAEMIKNGFHLGFAPEVEAQVATLREGGLPDETDLRGLLWSSIDNDTSRDLDQIEWAERTADGIRVLVGIADVASRVERGTPIDLHAADQTLTVYTAVHNFPMIPLELSTDLTSLNEGQERLAHVLEFTVTPDGRRVKSGISLARVENKAQLAYSRVGPWLEGTAEADEKVAASAALQEQLKLQDEAARALHAARLAAGALEFNRSEADPIVIDGTVHGLRTSTHNRAMDLIEELMIAANETMATTLRAAGRSCIRRVVQVPARWERIVEVVRREGTELPPVPDSKALSEFLCAKREADPDHYPDLALSIIKLMGPGQYVLAKGVVAPGDAEQGHFGLAAQDYAHSTAPNRRFPDLVNQRIVKAWLEGAEPPYSDEELTAIAGHCLEREGAARKVERAMIKRVAAVALTPSIGKTFRGVVTGASPKGTYVRVFDPPVEGRITQGDAGLDVGDTVSVKLVHTDPAHAFIDFARA</sequence>
<dbReference type="EMBL" id="FOZL01000002">
    <property type="protein sequence ID" value="SFS21118.1"/>
    <property type="molecule type" value="Genomic_DNA"/>
</dbReference>
<protein>
    <submittedName>
        <fullName evidence="2">Exoribonuclease-2</fullName>
    </submittedName>
</protein>
<proteinExistence type="predicted"/>
<evidence type="ECO:0000259" key="1">
    <source>
        <dbReference type="SMART" id="SM00955"/>
    </source>
</evidence>
<dbReference type="GO" id="GO:0005829">
    <property type="term" value="C:cytosol"/>
    <property type="evidence" value="ECO:0007669"/>
    <property type="project" value="TreeGrafter"/>
</dbReference>
<dbReference type="OrthoDB" id="9764149at2"/>
<reference evidence="2 3" key="1">
    <citation type="submission" date="2016-10" db="EMBL/GenBank/DDBJ databases">
        <authorList>
            <person name="de Groot N.N."/>
        </authorList>
    </citation>
    <scope>NUCLEOTIDE SEQUENCE [LARGE SCALE GENOMIC DNA]</scope>
    <source>
        <strain evidence="2 3">DSM 21001</strain>
    </source>
</reference>
<dbReference type="PANTHER" id="PTHR23355:SF37">
    <property type="entry name" value="EXORIBONUCLEASE 2"/>
    <property type="match status" value="1"/>
</dbReference>
<dbReference type="InterPro" id="IPR001900">
    <property type="entry name" value="RNase_II/R"/>
</dbReference>
<evidence type="ECO:0000313" key="3">
    <source>
        <dbReference type="Proteomes" id="UP000199024"/>
    </source>
</evidence>
<feature type="domain" description="RNB" evidence="1">
    <location>
        <begin position="48"/>
        <end position="384"/>
    </location>
</feature>
<dbReference type="InterPro" id="IPR050180">
    <property type="entry name" value="RNR_Ribonuclease"/>
</dbReference>
<dbReference type="InterPro" id="IPR012340">
    <property type="entry name" value="NA-bd_OB-fold"/>
</dbReference>
<dbReference type="SMART" id="SM00955">
    <property type="entry name" value="RNB"/>
    <property type="match status" value="1"/>
</dbReference>
<dbReference type="InterPro" id="IPR040596">
    <property type="entry name" value="RNase_II_C_S1"/>
</dbReference>
<dbReference type="STRING" id="474950.SAMN05421771_4047"/>
<dbReference type="PANTHER" id="PTHR23355">
    <property type="entry name" value="RIBONUCLEASE"/>
    <property type="match status" value="1"/>
</dbReference>
<evidence type="ECO:0000313" key="2">
    <source>
        <dbReference type="EMBL" id="SFS21118.1"/>
    </source>
</evidence>
<dbReference type="SUPFAM" id="SSF50249">
    <property type="entry name" value="Nucleic acid-binding proteins"/>
    <property type="match status" value="2"/>
</dbReference>
<accession>A0A1I6N007</accession>
<name>A0A1I6N007_9BACT</name>
<dbReference type="Pfam" id="PF00773">
    <property type="entry name" value="RNB"/>
    <property type="match status" value="1"/>
</dbReference>
<dbReference type="Pfam" id="PF18614">
    <property type="entry name" value="RNase_II_C_S1"/>
    <property type="match status" value="1"/>
</dbReference>
<dbReference type="GO" id="GO:0003723">
    <property type="term" value="F:RNA binding"/>
    <property type="evidence" value="ECO:0007669"/>
    <property type="project" value="InterPro"/>
</dbReference>
<dbReference type="GO" id="GO:0006402">
    <property type="term" value="P:mRNA catabolic process"/>
    <property type="evidence" value="ECO:0007669"/>
    <property type="project" value="TreeGrafter"/>
</dbReference>
<gene>
    <name evidence="2" type="ORF">SAMN05421771_4047</name>
</gene>